<feature type="transmembrane region" description="Helical" evidence="6">
    <location>
        <begin position="12"/>
        <end position="37"/>
    </location>
</feature>
<keyword evidence="2" id="KW-1003">Cell membrane</keyword>
<dbReference type="InterPro" id="IPR000537">
    <property type="entry name" value="UbiA_prenyltransferase"/>
</dbReference>
<feature type="transmembrane region" description="Helical" evidence="6">
    <location>
        <begin position="212"/>
        <end position="231"/>
    </location>
</feature>
<keyword evidence="5 6" id="KW-0472">Membrane</keyword>
<dbReference type="PANTHER" id="PTHR42723">
    <property type="entry name" value="CHLOROPHYLL SYNTHASE"/>
    <property type="match status" value="1"/>
</dbReference>
<proteinExistence type="predicted"/>
<dbReference type="GO" id="GO:0016020">
    <property type="term" value="C:membrane"/>
    <property type="evidence" value="ECO:0007669"/>
    <property type="project" value="UniProtKB-SubCell"/>
</dbReference>
<feature type="transmembrane region" description="Helical" evidence="6">
    <location>
        <begin position="132"/>
        <end position="153"/>
    </location>
</feature>
<dbReference type="InterPro" id="IPR044878">
    <property type="entry name" value="UbiA_sf"/>
</dbReference>
<evidence type="ECO:0000256" key="5">
    <source>
        <dbReference type="ARBA" id="ARBA00023136"/>
    </source>
</evidence>
<dbReference type="AlphaFoldDB" id="A0A916DRE4"/>
<feature type="transmembrane region" description="Helical" evidence="6">
    <location>
        <begin position="43"/>
        <end position="65"/>
    </location>
</feature>
<feature type="transmembrane region" description="Helical" evidence="6">
    <location>
        <begin position="110"/>
        <end position="125"/>
    </location>
</feature>
<dbReference type="PANTHER" id="PTHR42723:SF1">
    <property type="entry name" value="CHLOROPHYLL SYNTHASE, CHLOROPLASTIC"/>
    <property type="match status" value="1"/>
</dbReference>
<gene>
    <name evidence="7" type="ORF">AsAng_0010400</name>
</gene>
<dbReference type="Pfam" id="PF01040">
    <property type="entry name" value="UbiA"/>
    <property type="match status" value="1"/>
</dbReference>
<feature type="transmembrane region" description="Helical" evidence="6">
    <location>
        <begin position="86"/>
        <end position="104"/>
    </location>
</feature>
<dbReference type="CDD" id="cd13961">
    <property type="entry name" value="PT_UbiA_DGGGPS"/>
    <property type="match status" value="1"/>
</dbReference>
<protein>
    <submittedName>
        <fullName evidence="7">Geranylgeranylglycerol-phosphate geranylgeranyltransferase</fullName>
    </submittedName>
</protein>
<evidence type="ECO:0000256" key="6">
    <source>
        <dbReference type="SAM" id="Phobius"/>
    </source>
</evidence>
<sequence>MSFRQIKSIGRLVRWPNLLIIAISLLLLNYVIIAISWKQISFWVLFWGTLCIAAAGNIINDILDVKIDTINKPKRVVVGRVLTQQAAWRGYVLLNLLALGLALIGGEWGIGLFFLTAILLLYFYSKKWKKQALIGNLVVALLCALVIVEFWWIERSFLTIYWQTILLSYAAFAFLSTLARELVKDIEDVEGDQKMNCQTLPIQYGLATAQKGILLVLLLLFILLFWEGLFLYQNGLLLAFVYIMSCLIPWLFFLLYKTQKAKTKLDYTDLSGQLKRYMLLGLGLLLLV</sequence>
<dbReference type="InterPro" id="IPR050475">
    <property type="entry name" value="Prenyltransferase_related"/>
</dbReference>
<evidence type="ECO:0000256" key="1">
    <source>
        <dbReference type="ARBA" id="ARBA00004141"/>
    </source>
</evidence>
<evidence type="ECO:0000256" key="2">
    <source>
        <dbReference type="ARBA" id="ARBA00022475"/>
    </source>
</evidence>
<evidence type="ECO:0000313" key="7">
    <source>
        <dbReference type="EMBL" id="BDS10332.1"/>
    </source>
</evidence>
<evidence type="ECO:0000313" key="8">
    <source>
        <dbReference type="Proteomes" id="UP001060919"/>
    </source>
</evidence>
<comment type="subcellular location">
    <subcellularLocation>
        <location evidence="1">Membrane</location>
        <topology evidence="1">Multi-pass membrane protein</topology>
    </subcellularLocation>
</comment>
<keyword evidence="3 6" id="KW-0812">Transmembrane</keyword>
<organism evidence="7 8">
    <name type="scientific">Aureispira anguillae</name>
    <dbReference type="NCBI Taxonomy" id="2864201"/>
    <lineage>
        <taxon>Bacteria</taxon>
        <taxon>Pseudomonadati</taxon>
        <taxon>Bacteroidota</taxon>
        <taxon>Saprospiria</taxon>
        <taxon>Saprospirales</taxon>
        <taxon>Saprospiraceae</taxon>
        <taxon>Aureispira</taxon>
    </lineage>
</organism>
<evidence type="ECO:0000256" key="4">
    <source>
        <dbReference type="ARBA" id="ARBA00022989"/>
    </source>
</evidence>
<reference evidence="7" key="1">
    <citation type="submission" date="2022-09" db="EMBL/GenBank/DDBJ databases">
        <title>Aureispira anguillicida sp. nov., isolated from Leptocephalus of Japanese eel Anguilla japonica.</title>
        <authorList>
            <person name="Yuasa K."/>
            <person name="Mekata T."/>
            <person name="Ikunari K."/>
        </authorList>
    </citation>
    <scope>NUCLEOTIDE SEQUENCE</scope>
    <source>
        <strain evidence="7">EL160426</strain>
    </source>
</reference>
<dbReference type="Gene3D" id="1.10.357.140">
    <property type="entry name" value="UbiA prenyltransferase"/>
    <property type="match status" value="1"/>
</dbReference>
<dbReference type="EMBL" id="AP026867">
    <property type="protein sequence ID" value="BDS10332.1"/>
    <property type="molecule type" value="Genomic_DNA"/>
</dbReference>
<evidence type="ECO:0000256" key="3">
    <source>
        <dbReference type="ARBA" id="ARBA00022692"/>
    </source>
</evidence>
<dbReference type="KEGG" id="aup:AsAng_0010400"/>
<keyword evidence="8" id="KW-1185">Reference proteome</keyword>
<dbReference type="Gene3D" id="1.20.120.1780">
    <property type="entry name" value="UbiA prenyltransferase"/>
    <property type="match status" value="1"/>
</dbReference>
<dbReference type="RefSeq" id="WP_264791654.1">
    <property type="nucleotide sequence ID" value="NZ_AP026867.1"/>
</dbReference>
<accession>A0A916DRE4</accession>
<name>A0A916DRE4_9BACT</name>
<dbReference type="GO" id="GO:0016765">
    <property type="term" value="F:transferase activity, transferring alkyl or aryl (other than methyl) groups"/>
    <property type="evidence" value="ECO:0007669"/>
    <property type="project" value="InterPro"/>
</dbReference>
<feature type="transmembrane region" description="Helical" evidence="6">
    <location>
        <begin position="237"/>
        <end position="256"/>
    </location>
</feature>
<keyword evidence="4 6" id="KW-1133">Transmembrane helix</keyword>
<feature type="transmembrane region" description="Helical" evidence="6">
    <location>
        <begin position="159"/>
        <end position="179"/>
    </location>
</feature>
<dbReference type="Proteomes" id="UP001060919">
    <property type="component" value="Chromosome"/>
</dbReference>